<dbReference type="AlphaFoldDB" id="A0A6C0AXJ5"/>
<keyword evidence="2" id="KW-0812">Transmembrane</keyword>
<keyword evidence="2" id="KW-0472">Membrane</keyword>
<accession>A0A6C0AXJ5</accession>
<feature type="region of interest" description="Disordered" evidence="1">
    <location>
        <begin position="123"/>
        <end position="151"/>
    </location>
</feature>
<feature type="transmembrane region" description="Helical" evidence="2">
    <location>
        <begin position="12"/>
        <end position="28"/>
    </location>
</feature>
<evidence type="ECO:0000313" key="3">
    <source>
        <dbReference type="EMBL" id="QHS84213.1"/>
    </source>
</evidence>
<protein>
    <submittedName>
        <fullName evidence="3">Uncharacterized protein</fullName>
    </submittedName>
</protein>
<keyword evidence="2" id="KW-1133">Transmembrane helix</keyword>
<sequence length="194" mass="22307">MGSIFDTICPPALIYLVFVLTQVIIDFYKKHYNLAITKFIQMVIFTLLLNVLCQRGMSYLSWLLVLIPFIFMSFMTALILYIFKLNDEETNIVDDDDADCKDYGYDNSCQNGDCDDEVHRKQCNNDSDSDSDYSDDSDDDDENDNYIDDSLEEDGVEYSSTVYILPGQKAVRVDYDDMLVDKLYTTPSSSEYVS</sequence>
<name>A0A6C0AXJ5_9ZZZZ</name>
<feature type="compositionally biased region" description="Acidic residues" evidence="1">
    <location>
        <begin position="127"/>
        <end position="151"/>
    </location>
</feature>
<reference evidence="3" key="1">
    <citation type="journal article" date="2020" name="Nature">
        <title>Giant virus diversity and host interactions through global metagenomics.</title>
        <authorList>
            <person name="Schulz F."/>
            <person name="Roux S."/>
            <person name="Paez-Espino D."/>
            <person name="Jungbluth S."/>
            <person name="Walsh D.A."/>
            <person name="Denef V.J."/>
            <person name="McMahon K.D."/>
            <person name="Konstantinidis K.T."/>
            <person name="Eloe-Fadrosh E.A."/>
            <person name="Kyrpides N.C."/>
            <person name="Woyke T."/>
        </authorList>
    </citation>
    <scope>NUCLEOTIDE SEQUENCE</scope>
    <source>
        <strain evidence="3">GVMAG-S-ERX555965-48</strain>
    </source>
</reference>
<evidence type="ECO:0000256" key="2">
    <source>
        <dbReference type="SAM" id="Phobius"/>
    </source>
</evidence>
<proteinExistence type="predicted"/>
<evidence type="ECO:0000256" key="1">
    <source>
        <dbReference type="SAM" id="MobiDB-lite"/>
    </source>
</evidence>
<feature type="transmembrane region" description="Helical" evidence="2">
    <location>
        <begin position="34"/>
        <end position="52"/>
    </location>
</feature>
<dbReference type="EMBL" id="MN738774">
    <property type="protein sequence ID" value="QHS84213.1"/>
    <property type="molecule type" value="Genomic_DNA"/>
</dbReference>
<organism evidence="3">
    <name type="scientific">viral metagenome</name>
    <dbReference type="NCBI Taxonomy" id="1070528"/>
    <lineage>
        <taxon>unclassified sequences</taxon>
        <taxon>metagenomes</taxon>
        <taxon>organismal metagenomes</taxon>
    </lineage>
</organism>
<feature type="transmembrane region" description="Helical" evidence="2">
    <location>
        <begin position="59"/>
        <end position="83"/>
    </location>
</feature>